<feature type="region of interest" description="Disordered" evidence="1">
    <location>
        <begin position="69"/>
        <end position="130"/>
    </location>
</feature>
<dbReference type="KEGG" id="bsol:FSW04_18710"/>
<keyword evidence="3" id="KW-1185">Reference proteome</keyword>
<dbReference type="AlphaFoldDB" id="A0A5B8U9V8"/>
<gene>
    <name evidence="2" type="ORF">FSW04_18710</name>
</gene>
<evidence type="ECO:0000313" key="2">
    <source>
        <dbReference type="EMBL" id="QEC49401.1"/>
    </source>
</evidence>
<evidence type="ECO:0008006" key="4">
    <source>
        <dbReference type="Google" id="ProtNLM"/>
    </source>
</evidence>
<dbReference type="EMBL" id="CP042430">
    <property type="protein sequence ID" value="QEC49401.1"/>
    <property type="molecule type" value="Genomic_DNA"/>
</dbReference>
<dbReference type="RefSeq" id="WP_146921763.1">
    <property type="nucleotide sequence ID" value="NZ_CP042430.1"/>
</dbReference>
<evidence type="ECO:0000313" key="3">
    <source>
        <dbReference type="Proteomes" id="UP000321805"/>
    </source>
</evidence>
<protein>
    <recommendedName>
        <fullName evidence="4">Thioredoxin family protein</fullName>
    </recommendedName>
</protein>
<proteinExistence type="predicted"/>
<dbReference type="Proteomes" id="UP000321805">
    <property type="component" value="Chromosome"/>
</dbReference>
<name>A0A5B8U9V8_9ACTN</name>
<sequence>MQIALVAVVLLAGMWFAVLRPKPASGPSAAAAPAAQPTAPGVAGLTRAVDQAKGAAATSDATNGRIQAATGGSASVTTPSTSSATGAKGAATAKPKASVTKATAAKPATSSAASAKAKAKATTTKATTKAATPVDPSTALLAYLAKGKIVVLLFHSDGADDLAARKAVHQLALRDKGVVSAYAPIAKVADYEAITSGVQVSTAPTILVIGKDHKATVLTGYVDAAVVAQAVGDARRADGARKK</sequence>
<accession>A0A5B8U9V8</accession>
<dbReference type="OrthoDB" id="5245121at2"/>
<evidence type="ECO:0000256" key="1">
    <source>
        <dbReference type="SAM" id="MobiDB-lite"/>
    </source>
</evidence>
<organism evidence="2 3">
    <name type="scientific">Baekduia soli</name>
    <dbReference type="NCBI Taxonomy" id="496014"/>
    <lineage>
        <taxon>Bacteria</taxon>
        <taxon>Bacillati</taxon>
        <taxon>Actinomycetota</taxon>
        <taxon>Thermoleophilia</taxon>
        <taxon>Solirubrobacterales</taxon>
        <taxon>Baekduiaceae</taxon>
        <taxon>Baekduia</taxon>
    </lineage>
</organism>
<reference evidence="2 3" key="1">
    <citation type="journal article" date="2018" name="J. Microbiol.">
        <title>Baekduia soli gen. nov., sp. nov., a novel bacterium isolated from the soil of Baekdu Mountain and proposal of a novel family name, Baekduiaceae fam. nov.</title>
        <authorList>
            <person name="An D.S."/>
            <person name="Siddiqi M.Z."/>
            <person name="Kim K.H."/>
            <person name="Yu H.S."/>
            <person name="Im W.T."/>
        </authorList>
    </citation>
    <scope>NUCLEOTIDE SEQUENCE [LARGE SCALE GENOMIC DNA]</scope>
    <source>
        <strain evidence="2 3">BR7-21</strain>
    </source>
</reference>